<organism evidence="1 2">
    <name type="scientific">Manduca sexta</name>
    <name type="common">Tobacco hawkmoth</name>
    <name type="synonym">Tobacco hornworm</name>
    <dbReference type="NCBI Taxonomy" id="7130"/>
    <lineage>
        <taxon>Eukaryota</taxon>
        <taxon>Metazoa</taxon>
        <taxon>Ecdysozoa</taxon>
        <taxon>Arthropoda</taxon>
        <taxon>Hexapoda</taxon>
        <taxon>Insecta</taxon>
        <taxon>Pterygota</taxon>
        <taxon>Neoptera</taxon>
        <taxon>Endopterygota</taxon>
        <taxon>Lepidoptera</taxon>
        <taxon>Glossata</taxon>
        <taxon>Ditrysia</taxon>
        <taxon>Bombycoidea</taxon>
        <taxon>Sphingidae</taxon>
        <taxon>Sphinginae</taxon>
        <taxon>Sphingini</taxon>
        <taxon>Manduca</taxon>
    </lineage>
</organism>
<name>A0A921Z302_MANSE</name>
<keyword evidence="2" id="KW-1185">Reference proteome</keyword>
<reference evidence="1" key="1">
    <citation type="journal article" date="2016" name="Insect Biochem. Mol. Biol.">
        <title>Multifaceted biological insights from a draft genome sequence of the tobacco hornworm moth, Manduca sexta.</title>
        <authorList>
            <person name="Kanost M.R."/>
            <person name="Arrese E.L."/>
            <person name="Cao X."/>
            <person name="Chen Y.R."/>
            <person name="Chellapilla S."/>
            <person name="Goldsmith M.R."/>
            <person name="Grosse-Wilde E."/>
            <person name="Heckel D.G."/>
            <person name="Herndon N."/>
            <person name="Jiang H."/>
            <person name="Papanicolaou A."/>
            <person name="Qu J."/>
            <person name="Soulages J.L."/>
            <person name="Vogel H."/>
            <person name="Walters J."/>
            <person name="Waterhouse R.M."/>
            <person name="Ahn S.J."/>
            <person name="Almeida F.C."/>
            <person name="An C."/>
            <person name="Aqrawi P."/>
            <person name="Bretschneider A."/>
            <person name="Bryant W.B."/>
            <person name="Bucks S."/>
            <person name="Chao H."/>
            <person name="Chevignon G."/>
            <person name="Christen J.M."/>
            <person name="Clarke D.F."/>
            <person name="Dittmer N.T."/>
            <person name="Ferguson L.C.F."/>
            <person name="Garavelou S."/>
            <person name="Gordon K.H.J."/>
            <person name="Gunaratna R.T."/>
            <person name="Han Y."/>
            <person name="Hauser F."/>
            <person name="He Y."/>
            <person name="Heidel-Fischer H."/>
            <person name="Hirsh A."/>
            <person name="Hu Y."/>
            <person name="Jiang H."/>
            <person name="Kalra D."/>
            <person name="Klinner C."/>
            <person name="Konig C."/>
            <person name="Kovar C."/>
            <person name="Kroll A.R."/>
            <person name="Kuwar S.S."/>
            <person name="Lee S.L."/>
            <person name="Lehman R."/>
            <person name="Li K."/>
            <person name="Li Z."/>
            <person name="Liang H."/>
            <person name="Lovelace S."/>
            <person name="Lu Z."/>
            <person name="Mansfield J.H."/>
            <person name="McCulloch K.J."/>
            <person name="Mathew T."/>
            <person name="Morton B."/>
            <person name="Muzny D.M."/>
            <person name="Neunemann D."/>
            <person name="Ongeri F."/>
            <person name="Pauchet Y."/>
            <person name="Pu L.L."/>
            <person name="Pyrousis I."/>
            <person name="Rao X.J."/>
            <person name="Redding A."/>
            <person name="Roesel C."/>
            <person name="Sanchez-Gracia A."/>
            <person name="Schaack S."/>
            <person name="Shukla A."/>
            <person name="Tetreau G."/>
            <person name="Wang Y."/>
            <person name="Xiong G.H."/>
            <person name="Traut W."/>
            <person name="Walsh T.K."/>
            <person name="Worley K.C."/>
            <person name="Wu D."/>
            <person name="Wu W."/>
            <person name="Wu Y.Q."/>
            <person name="Zhang X."/>
            <person name="Zou Z."/>
            <person name="Zucker H."/>
            <person name="Briscoe A.D."/>
            <person name="Burmester T."/>
            <person name="Clem R.J."/>
            <person name="Feyereisen R."/>
            <person name="Grimmelikhuijzen C.J.P."/>
            <person name="Hamodrakas S.J."/>
            <person name="Hansson B.S."/>
            <person name="Huguet E."/>
            <person name="Jermiin L.S."/>
            <person name="Lan Q."/>
            <person name="Lehman H.K."/>
            <person name="Lorenzen M."/>
            <person name="Merzendorfer H."/>
            <person name="Michalopoulos I."/>
            <person name="Morton D.B."/>
            <person name="Muthukrishnan S."/>
            <person name="Oakeshott J.G."/>
            <person name="Palmer W."/>
            <person name="Park Y."/>
            <person name="Passarelli A.L."/>
            <person name="Rozas J."/>
            <person name="Schwartz L.M."/>
            <person name="Smith W."/>
            <person name="Southgate A."/>
            <person name="Vilcinskas A."/>
            <person name="Vogt R."/>
            <person name="Wang P."/>
            <person name="Werren J."/>
            <person name="Yu X.Q."/>
            <person name="Zhou J.J."/>
            <person name="Brown S.J."/>
            <person name="Scherer S.E."/>
            <person name="Richards S."/>
            <person name="Blissard G.W."/>
        </authorList>
    </citation>
    <scope>NUCLEOTIDE SEQUENCE</scope>
</reference>
<comment type="caution">
    <text evidence="1">The sequence shown here is derived from an EMBL/GenBank/DDBJ whole genome shotgun (WGS) entry which is preliminary data.</text>
</comment>
<protein>
    <submittedName>
        <fullName evidence="1">Uncharacterized protein</fullName>
    </submittedName>
</protein>
<evidence type="ECO:0000313" key="1">
    <source>
        <dbReference type="EMBL" id="KAG6450297.1"/>
    </source>
</evidence>
<dbReference type="EMBL" id="JH668386">
    <property type="protein sequence ID" value="KAG6450297.1"/>
    <property type="molecule type" value="Genomic_DNA"/>
</dbReference>
<evidence type="ECO:0000313" key="2">
    <source>
        <dbReference type="Proteomes" id="UP000791440"/>
    </source>
</evidence>
<accession>A0A921Z302</accession>
<dbReference type="AlphaFoldDB" id="A0A921Z302"/>
<dbReference type="Proteomes" id="UP000791440">
    <property type="component" value="Unassembled WGS sequence"/>
</dbReference>
<proteinExistence type="predicted"/>
<gene>
    <name evidence="1" type="ORF">O3G_MSEX006538</name>
</gene>
<reference evidence="1" key="2">
    <citation type="submission" date="2020-12" db="EMBL/GenBank/DDBJ databases">
        <authorList>
            <person name="Kanost M."/>
        </authorList>
    </citation>
    <scope>NUCLEOTIDE SEQUENCE</scope>
</reference>
<sequence>MDYLNTLELDSTNRRSHRVRSWYLYEQYKSLERHQLDAAKRLKDKSYQEKILRQELFERNARRKLYDQYGSCRSEPGKKKTMKSSDTKTTLSASADDFFESFCELHEDENVTHITENDSSDDSFSQDDSVILKSFTEDFKSIEDPKDDNSYAESVKSVIENNMKSMESLDKTLMGAVIAKDLNLQLEEAKENIECIEKFIEMSDIEKASENESGMSAVEYKNKQSGTENKKFKPQNNVITIWSRLVTFAYQIIKINHGNCHYDYSSQFLTAVLACDVLRRGISRMCNILQPYVSPIKFATDDESDSSVGHYKIAKRKQKHLKKNGTSFGCKIIPNHKGEFTRKHGLTKKYCSEDYWRQNSKSSVDRYKRKKNTKWASEPWRSVPRFTINKDHNEHSSCDSIWPEFSHENILKKNHSYDCSCCKRFRNPMLKIARYIDRMLKDLEDCY</sequence>